<dbReference type="InterPro" id="IPR001431">
    <property type="entry name" value="Pept_M16_Zn_BS"/>
</dbReference>
<protein>
    <recommendedName>
        <fullName evidence="3">Alpha-MPP</fullName>
    </recommendedName>
    <alternativeName>
        <fullName evidence="4">Inactive zinc metalloprotease alpha</fullName>
    </alternativeName>
</protein>
<evidence type="ECO:0000259" key="7">
    <source>
        <dbReference type="Pfam" id="PF00675"/>
    </source>
</evidence>
<evidence type="ECO:0000256" key="5">
    <source>
        <dbReference type="RuleBase" id="RU004447"/>
    </source>
</evidence>
<keyword evidence="10" id="KW-1185">Reference proteome</keyword>
<feature type="domain" description="Peptidase M16 C-terminal" evidence="8">
    <location>
        <begin position="201"/>
        <end position="383"/>
    </location>
</feature>
<comment type="caution">
    <text evidence="9">The sequence shown here is derived from an EMBL/GenBank/DDBJ whole genome shotgun (WGS) entry which is preliminary data.</text>
</comment>
<dbReference type="SUPFAM" id="SSF63411">
    <property type="entry name" value="LuxS/MPP-like metallohydrolase"/>
    <property type="match status" value="4"/>
</dbReference>
<dbReference type="InterPro" id="IPR011765">
    <property type="entry name" value="Pept_M16_N"/>
</dbReference>
<dbReference type="InterPro" id="IPR011249">
    <property type="entry name" value="Metalloenz_LuxS/M16"/>
</dbReference>
<accession>A0A812VPZ1</accession>
<evidence type="ECO:0000256" key="4">
    <source>
        <dbReference type="ARBA" id="ARBA00032315"/>
    </source>
</evidence>
<organism evidence="9 10">
    <name type="scientific">Symbiodinium pilosum</name>
    <name type="common">Dinoflagellate</name>
    <dbReference type="NCBI Taxonomy" id="2952"/>
    <lineage>
        <taxon>Eukaryota</taxon>
        <taxon>Sar</taxon>
        <taxon>Alveolata</taxon>
        <taxon>Dinophyceae</taxon>
        <taxon>Suessiales</taxon>
        <taxon>Symbiodiniaceae</taxon>
        <taxon>Symbiodinium</taxon>
    </lineage>
</organism>
<dbReference type="Pfam" id="PF00675">
    <property type="entry name" value="Peptidase_M16"/>
    <property type="match status" value="2"/>
</dbReference>
<feature type="domain" description="Peptidase M16 N-terminal" evidence="7">
    <location>
        <begin position="508"/>
        <end position="651"/>
    </location>
</feature>
<comment type="function">
    <text evidence="1">Substrate recognition and binding subunit of the essential mitochondrial processing protease (MPP), which cleaves the mitochondrial sequence off newly imported precursors proteins.</text>
</comment>
<evidence type="ECO:0000256" key="3">
    <source>
        <dbReference type="ARBA" id="ARBA00030006"/>
    </source>
</evidence>
<dbReference type="Gene3D" id="3.30.830.10">
    <property type="entry name" value="Metalloenzyme, LuxS/M16 peptidase-like"/>
    <property type="match status" value="4"/>
</dbReference>
<dbReference type="PROSITE" id="PS00143">
    <property type="entry name" value="INSULINASE"/>
    <property type="match status" value="1"/>
</dbReference>
<name>A0A812VPZ1_SYMPI</name>
<dbReference type="EMBL" id="CAJNIZ010042897">
    <property type="protein sequence ID" value="CAE7642647.1"/>
    <property type="molecule type" value="Genomic_DNA"/>
</dbReference>
<feature type="domain" description="Peptidase M16 C-terminal" evidence="8">
    <location>
        <begin position="657"/>
        <end position="832"/>
    </location>
</feature>
<sequence length="873" mass="95083">MKVLKDARRLLAIGVLALVVQIGGPLQTAQAKVFDPVSFTLDNGLQVVVVVNQRAPIVHHSVWYRVGAADEQAGESGLAHFLEHLMFKGTESLEPGEFSEIIAANGGRENAFTSWDYTGYFQTVAADRLEIMMRHEADRMANLVLTDDVVTPEREVVREERRSRIDNEPRGQLGEMIRATQFLNHPYRIPIIGWDHEIEQLNTEAALRFYERWYAPNNAILIVAGDVDPEAVRRLAETYYGPIPAGDIPMRERVAEPPQNGAREVTLRSPRVRQPSLSISYLAPSYRQAEGAEAYALQVLSEILGGGATSRLYSRLVVDQGIAASAGSGYNPMAYDYATFSFYASPRPDGDIAAVEAALRAEIAKLLETGIGEDEVTAAKKRLVAGAVYARDNLSTAPRIIGNALTTGSSLEDIEAWPQRIDSVTVEDVNGLLESVFREEQSVHRYARGHQRTLPAAQAPAASSARPSWVAGAVAGLLALATLFAAFQARAVEVQRVVSPGGIEAWLVEDHSNPIIAVELVFRGGASLDPEDKPGLAHMVSGLIDEGAGPLDSQTFQGTLDDLSIGLRFNAGLDNFNGSLTTLTENRERAFELLRLAITAPRFDREPVERIRSQILARLSREAEDPDVIASRTLRQLMFQDHPYARPTRGTEASVRSITTDDLRGFVQDRFARDQLFIGVVGDITTDELEALLDSTFLPLPLSAQPFSVPEADIGNAGDLVVIEKNIPQSVVSLGQGGIKRDDPDYYAAYVVNYILGGGGFASRLVEEVREKRGLAYSVYSYLSPLDHGALVAGGVATQNARVGESLDLIRQEWQRMASEGPTEAELEAAKRFLTGSFPLRFSSSGRIAGMLVGMQLEDLGRPPGGKAGLSAR</sequence>
<dbReference type="GO" id="GO:0046872">
    <property type="term" value="F:metal ion binding"/>
    <property type="evidence" value="ECO:0007669"/>
    <property type="project" value="InterPro"/>
</dbReference>
<dbReference type="GO" id="GO:0006508">
    <property type="term" value="P:proteolysis"/>
    <property type="evidence" value="ECO:0007669"/>
    <property type="project" value="InterPro"/>
</dbReference>
<evidence type="ECO:0000256" key="2">
    <source>
        <dbReference type="ARBA" id="ARBA00007261"/>
    </source>
</evidence>
<dbReference type="OrthoDB" id="6417216at2759"/>
<dbReference type="Proteomes" id="UP000649617">
    <property type="component" value="Unassembled WGS sequence"/>
</dbReference>
<dbReference type="InterPro" id="IPR050361">
    <property type="entry name" value="MPP/UQCRC_Complex"/>
</dbReference>
<dbReference type="AlphaFoldDB" id="A0A812VPZ1"/>
<evidence type="ECO:0000313" key="10">
    <source>
        <dbReference type="Proteomes" id="UP000649617"/>
    </source>
</evidence>
<dbReference type="InterPro" id="IPR007863">
    <property type="entry name" value="Peptidase_M16_C"/>
</dbReference>
<gene>
    <name evidence="9" type="ORF">SPIL2461_LOCUS17034</name>
</gene>
<dbReference type="Pfam" id="PF05193">
    <property type="entry name" value="Peptidase_M16_C"/>
    <property type="match status" value="2"/>
</dbReference>
<comment type="similarity">
    <text evidence="2 5">Belongs to the peptidase M16 family.</text>
</comment>
<evidence type="ECO:0000256" key="1">
    <source>
        <dbReference type="ARBA" id="ARBA00002123"/>
    </source>
</evidence>
<evidence type="ECO:0000256" key="6">
    <source>
        <dbReference type="SAM" id="SignalP"/>
    </source>
</evidence>
<evidence type="ECO:0000259" key="8">
    <source>
        <dbReference type="Pfam" id="PF05193"/>
    </source>
</evidence>
<dbReference type="PANTHER" id="PTHR11851:SF49">
    <property type="entry name" value="MITOCHONDRIAL-PROCESSING PEPTIDASE SUBUNIT ALPHA"/>
    <property type="match status" value="1"/>
</dbReference>
<feature type="domain" description="Peptidase M16 N-terminal" evidence="7">
    <location>
        <begin position="48"/>
        <end position="192"/>
    </location>
</feature>
<dbReference type="PANTHER" id="PTHR11851">
    <property type="entry name" value="METALLOPROTEASE"/>
    <property type="match status" value="1"/>
</dbReference>
<feature type="signal peptide" evidence="6">
    <location>
        <begin position="1"/>
        <end position="31"/>
    </location>
</feature>
<keyword evidence="6" id="KW-0732">Signal</keyword>
<proteinExistence type="inferred from homology"/>
<evidence type="ECO:0000313" key="9">
    <source>
        <dbReference type="EMBL" id="CAE7642647.1"/>
    </source>
</evidence>
<feature type="chain" id="PRO_5032639962" description="Alpha-MPP" evidence="6">
    <location>
        <begin position="32"/>
        <end position="873"/>
    </location>
</feature>
<dbReference type="GO" id="GO:0004222">
    <property type="term" value="F:metalloendopeptidase activity"/>
    <property type="evidence" value="ECO:0007669"/>
    <property type="project" value="InterPro"/>
</dbReference>
<reference evidence="9" key="1">
    <citation type="submission" date="2021-02" db="EMBL/GenBank/DDBJ databases">
        <authorList>
            <person name="Dougan E. K."/>
            <person name="Rhodes N."/>
            <person name="Thang M."/>
            <person name="Chan C."/>
        </authorList>
    </citation>
    <scope>NUCLEOTIDE SEQUENCE</scope>
</reference>